<evidence type="ECO:0000313" key="2">
    <source>
        <dbReference type="Proteomes" id="UP000245396"/>
    </source>
</evidence>
<keyword evidence="2" id="KW-1185">Reference proteome</keyword>
<organism evidence="1 2">
    <name type="scientific">Pseudaminobacter salicylatoxidans</name>
    <dbReference type="NCBI Taxonomy" id="93369"/>
    <lineage>
        <taxon>Bacteria</taxon>
        <taxon>Pseudomonadati</taxon>
        <taxon>Pseudomonadota</taxon>
        <taxon>Alphaproteobacteria</taxon>
        <taxon>Hyphomicrobiales</taxon>
        <taxon>Phyllobacteriaceae</taxon>
        <taxon>Pseudaminobacter</taxon>
    </lineage>
</organism>
<comment type="caution">
    <text evidence="1">The sequence shown here is derived from an EMBL/GenBank/DDBJ whole genome shotgun (WGS) entry which is preliminary data.</text>
</comment>
<name>A0A316BQW3_PSESE</name>
<dbReference type="OrthoDB" id="8456640at2"/>
<sequence length="86" mass="9796">MSKIVTSEVNERRHRVIIDRHELKRIVGEAVAKELGIRHAAHGQTWDFSFKDETEGPPGYKVGTGCIVDVVEDLRPQDAKDDTRRE</sequence>
<dbReference type="Proteomes" id="UP000245396">
    <property type="component" value="Unassembled WGS sequence"/>
</dbReference>
<dbReference type="EMBL" id="QGGG01000021">
    <property type="protein sequence ID" value="PWJ75275.1"/>
    <property type="molecule type" value="Genomic_DNA"/>
</dbReference>
<dbReference type="AlphaFoldDB" id="A0A316BQW3"/>
<gene>
    <name evidence="1" type="ORF">C7441_12158</name>
</gene>
<evidence type="ECO:0000313" key="1">
    <source>
        <dbReference type="EMBL" id="PWJ75275.1"/>
    </source>
</evidence>
<protein>
    <submittedName>
        <fullName evidence="1">Uncharacterized protein</fullName>
    </submittedName>
</protein>
<dbReference type="RefSeq" id="WP_109614618.1">
    <property type="nucleotide sequence ID" value="NZ_QGGG01000021.1"/>
</dbReference>
<accession>A0A316BQW3</accession>
<proteinExistence type="predicted"/>
<reference evidence="1 2" key="1">
    <citation type="submission" date="2018-05" db="EMBL/GenBank/DDBJ databases">
        <title>Genomic Encyclopedia of Type Strains, Phase IV (KMG-IV): sequencing the most valuable type-strain genomes for metagenomic binning, comparative biology and taxonomic classification.</title>
        <authorList>
            <person name="Goeker M."/>
        </authorList>
    </citation>
    <scope>NUCLEOTIDE SEQUENCE [LARGE SCALE GENOMIC DNA]</scope>
    <source>
        <strain evidence="1 2">DSM 6986</strain>
    </source>
</reference>